<evidence type="ECO:0000256" key="21">
    <source>
        <dbReference type="ARBA" id="ARBA00063357"/>
    </source>
</evidence>
<dbReference type="PROSITE" id="PS00107">
    <property type="entry name" value="PROTEIN_KINASE_ATP"/>
    <property type="match status" value="1"/>
</dbReference>
<dbReference type="CDD" id="cd06899">
    <property type="entry name" value="lectin_legume_LecRK_Arcelin_ConA"/>
    <property type="match status" value="2"/>
</dbReference>
<evidence type="ECO:0000256" key="11">
    <source>
        <dbReference type="ARBA" id="ARBA00022741"/>
    </source>
</evidence>
<feature type="transmembrane region" description="Helical" evidence="23">
    <location>
        <begin position="28"/>
        <end position="49"/>
    </location>
</feature>
<evidence type="ECO:0000256" key="22">
    <source>
        <dbReference type="PROSITE-ProRule" id="PRU10141"/>
    </source>
</evidence>
<dbReference type="PROSITE" id="PS00308">
    <property type="entry name" value="LECTIN_LEGUME_ALPHA"/>
    <property type="match status" value="1"/>
</dbReference>
<dbReference type="Gene3D" id="1.10.510.10">
    <property type="entry name" value="Transferase(Phosphotransferase) domain 1"/>
    <property type="match status" value="1"/>
</dbReference>
<evidence type="ECO:0000256" key="13">
    <source>
        <dbReference type="ARBA" id="ARBA00022821"/>
    </source>
</evidence>
<keyword evidence="10" id="KW-0430">Lectin</keyword>
<dbReference type="FunFam" id="2.60.120.200:FF:000103">
    <property type="entry name" value="L-type lectin-domain containing receptor kinase IX.1"/>
    <property type="match status" value="1"/>
</dbReference>
<comment type="similarity">
    <text evidence="2">Belongs to the leguminous lectin family.</text>
</comment>
<dbReference type="InterPro" id="IPR011009">
    <property type="entry name" value="Kinase-like_dom_sf"/>
</dbReference>
<evidence type="ECO:0000256" key="18">
    <source>
        <dbReference type="ARBA" id="ARBA00023180"/>
    </source>
</evidence>
<dbReference type="InterPro" id="IPR013320">
    <property type="entry name" value="ConA-like_dom_sf"/>
</dbReference>
<dbReference type="Gene3D" id="3.30.200.20">
    <property type="entry name" value="Phosphorylase Kinase, domain 1"/>
    <property type="match status" value="1"/>
</dbReference>
<evidence type="ECO:0000256" key="12">
    <source>
        <dbReference type="ARBA" id="ARBA00022777"/>
    </source>
</evidence>
<protein>
    <recommendedName>
        <fullName evidence="24">Protein kinase domain-containing protein</fullName>
    </recommendedName>
</protein>
<dbReference type="PANTHER" id="PTHR27007">
    <property type="match status" value="1"/>
</dbReference>
<dbReference type="Gene3D" id="2.60.120.200">
    <property type="match status" value="2"/>
</dbReference>
<comment type="similarity">
    <text evidence="3">In the N-terminal section; belongs to the leguminous lectin family.</text>
</comment>
<dbReference type="FunFam" id="1.10.510.10:FF:000240">
    <property type="entry name" value="Lectin-domain containing receptor kinase A4.3"/>
    <property type="match status" value="1"/>
</dbReference>
<dbReference type="Gramene" id="QL11p048657:mrna">
    <property type="protein sequence ID" value="QL11p048657:mrna"/>
    <property type="gene ID" value="QL11p048657"/>
</dbReference>
<keyword evidence="7" id="KW-0808">Transferase</keyword>
<keyword evidence="13" id="KW-0611">Plant defense</keyword>
<evidence type="ECO:0000256" key="5">
    <source>
        <dbReference type="ARBA" id="ARBA00022475"/>
    </source>
</evidence>
<keyword evidence="15 23" id="KW-1133">Transmembrane helix</keyword>
<evidence type="ECO:0000256" key="9">
    <source>
        <dbReference type="ARBA" id="ARBA00022729"/>
    </source>
</evidence>
<dbReference type="CDD" id="cd14066">
    <property type="entry name" value="STKc_IRAK"/>
    <property type="match status" value="1"/>
</dbReference>
<reference evidence="25" key="2">
    <citation type="submission" date="2021-01" db="UniProtKB">
        <authorList>
            <consortium name="EnsemblPlants"/>
        </authorList>
    </citation>
    <scope>IDENTIFICATION</scope>
</reference>
<dbReference type="SMART" id="SM00220">
    <property type="entry name" value="S_TKc"/>
    <property type="match status" value="1"/>
</dbReference>
<evidence type="ECO:0000256" key="6">
    <source>
        <dbReference type="ARBA" id="ARBA00022527"/>
    </source>
</evidence>
<keyword evidence="18" id="KW-0325">Glycoprotein</keyword>
<dbReference type="GO" id="GO:0005886">
    <property type="term" value="C:plasma membrane"/>
    <property type="evidence" value="ECO:0007669"/>
    <property type="project" value="UniProtKB-SubCell"/>
</dbReference>
<evidence type="ECO:0000259" key="24">
    <source>
        <dbReference type="PROSITE" id="PS50011"/>
    </source>
</evidence>
<accession>A0A7N2MZ86</accession>
<dbReference type="SUPFAM" id="SSF49899">
    <property type="entry name" value="Concanavalin A-like lectins/glucanases"/>
    <property type="match status" value="2"/>
</dbReference>
<dbReference type="InterPro" id="IPR008271">
    <property type="entry name" value="Ser/Thr_kinase_AS"/>
</dbReference>
<dbReference type="GO" id="GO:0030246">
    <property type="term" value="F:carbohydrate binding"/>
    <property type="evidence" value="ECO:0007669"/>
    <property type="project" value="UniProtKB-KW"/>
</dbReference>
<dbReference type="InterPro" id="IPR001220">
    <property type="entry name" value="Legume_lectin_dom"/>
</dbReference>
<comment type="subunit">
    <text evidence="21">Interacts with ABCG40.</text>
</comment>
<evidence type="ECO:0000256" key="17">
    <source>
        <dbReference type="ARBA" id="ARBA00023170"/>
    </source>
</evidence>
<keyword evidence="9" id="KW-0732">Signal</keyword>
<dbReference type="FunFam" id="3.30.200.20:FF:000168">
    <property type="entry name" value="L-type lectin-domain containing receptor kinase IX.1"/>
    <property type="match status" value="1"/>
</dbReference>
<evidence type="ECO:0000256" key="19">
    <source>
        <dbReference type="ARBA" id="ARBA00058054"/>
    </source>
</evidence>
<dbReference type="GO" id="GO:0004674">
    <property type="term" value="F:protein serine/threonine kinase activity"/>
    <property type="evidence" value="ECO:0007669"/>
    <property type="project" value="UniProtKB-KW"/>
</dbReference>
<sequence length="1058" mass="119404">MGVYNLNAKVSIMAVYTLTMKHFRFPQLFILFSLFMITNLFSVLTPFTFTSALSFNFTSFSSQELNISYEKAYADEDQVIQLTGSTLKEGLAGRATYFRPMHLWNKASGNLKDFSTHFTFVIDSQNQTKYADGLTFFLAPNGSKRSTGTYSKNLGLYNYPPSNSQDSCFVAVEFAIWSNFQWDPPGAHVGIDINSMKSVNVPWLSNISIMEGKTNEAWISYNSSSKNLSVVFTGFKNNVTVLQSLSRIVDLRNYLPESPITYEKAKCDGHMKQECPTYLKTIGKIKALVATLSNTEPKDDSDNRDDGILNAFTTTINPTEGIVEDMDEEEELVESKFEKMDEQDDIHTAYAKLHKVSEKYEKLYRLVTKKLSDVELEREEISTKFDETNQTIGALSLGYDFSSRSIASTNTTVFVPPANNVETENNDVKNELANENIDKDLNISYEQNAYADEHQVIQLTGNVAWQVGRATYFRPMHLWDRNSRKLTDFATHFSFVIDSQNQNYYADGMAFFLAPNGSKIPTGTKGGSLGLFDLNSTSNRFVAVEFDIMRNEWDPPEVHVGIDINSMKSFANAPWLSNITIMEGKINEAWISYNSSSYNLSVVFTGFKNNVVVNQSLSYTVDLRIHLPEWVTFGFSAATGYNYAIHTIHSWNFSSSLEIENNNTDPNGPNPVLPSSRLIRTWKLPVFVIVGVFILVGGLATVLFALWKRKRRGNEDDDALDEEFKREVGPRRFSYDELARATNDFNSKEKLGQGGFGEVYKGFLRTLDSIVAIKRVLEGSKQGIGEYVSEVKIIGQLRHKNLVQLIGWCHEKSKGQLLLIYDFMPNGSLDSHLFREDTLLVWEVRYKIVQDLASALLYLHEEWESCVLHRDIKSSNIMLDSNFNAKLGDFGLARLVDHARGSLTTNLAGTQGYMDPRCVTTRKANKESDIYSFGIVALELACGRKPVIHEAPEDQIVMLEWVRELHGRGEVLLNAADQRLGGNFDEQQMKCLLNVGLWCAHSEYDRRPSIREAIQVLNFEAPLPLLQLDTPLSLYRTRTVNEATTLLSTSSGATNSTK</sequence>
<comment type="function">
    <text evidence="20">Promotes hydrogen peroxide H(2)O(2) production and cell death.</text>
</comment>
<keyword evidence="17" id="KW-0675">Receptor</keyword>
<evidence type="ECO:0000313" key="25">
    <source>
        <dbReference type="EnsemblPlants" id="QL11p048657:mrna"/>
    </source>
</evidence>
<proteinExistence type="inferred from homology"/>
<evidence type="ECO:0000256" key="7">
    <source>
        <dbReference type="ARBA" id="ARBA00022679"/>
    </source>
</evidence>
<feature type="transmembrane region" description="Helical" evidence="23">
    <location>
        <begin position="684"/>
        <end position="707"/>
    </location>
</feature>
<dbReference type="Pfam" id="PF00069">
    <property type="entry name" value="Pkinase"/>
    <property type="match status" value="1"/>
</dbReference>
<evidence type="ECO:0000256" key="15">
    <source>
        <dbReference type="ARBA" id="ARBA00022989"/>
    </source>
</evidence>
<keyword evidence="6" id="KW-0723">Serine/threonine-protein kinase</keyword>
<dbReference type="EnsemblPlants" id="QL11p048657:mrna">
    <property type="protein sequence ID" value="QL11p048657:mrna"/>
    <property type="gene ID" value="QL11p048657"/>
</dbReference>
<keyword evidence="11 22" id="KW-0547">Nucleotide-binding</keyword>
<evidence type="ECO:0000256" key="3">
    <source>
        <dbReference type="ARBA" id="ARBA00008536"/>
    </source>
</evidence>
<dbReference type="GO" id="GO:0002229">
    <property type="term" value="P:defense response to oomycetes"/>
    <property type="evidence" value="ECO:0007669"/>
    <property type="project" value="UniProtKB-ARBA"/>
</dbReference>
<keyword evidence="5" id="KW-1003">Cell membrane</keyword>
<comment type="function">
    <text evidence="19">Involved in resistance response to the pathogenic oomycetes Phytophthora infestans and Phytophthora capsici.</text>
</comment>
<evidence type="ECO:0000256" key="10">
    <source>
        <dbReference type="ARBA" id="ARBA00022734"/>
    </source>
</evidence>
<dbReference type="InterPro" id="IPR050528">
    <property type="entry name" value="L-type_Lectin-RKs"/>
</dbReference>
<dbReference type="PROSITE" id="PS00108">
    <property type="entry name" value="PROTEIN_KINASE_ST"/>
    <property type="match status" value="1"/>
</dbReference>
<dbReference type="Proteomes" id="UP000594261">
    <property type="component" value="Chromosome 11"/>
</dbReference>
<evidence type="ECO:0000256" key="2">
    <source>
        <dbReference type="ARBA" id="ARBA00007606"/>
    </source>
</evidence>
<dbReference type="GO" id="GO:0009626">
    <property type="term" value="P:plant-type hypersensitive response"/>
    <property type="evidence" value="ECO:0007669"/>
    <property type="project" value="UniProtKB-ARBA"/>
</dbReference>
<dbReference type="PROSITE" id="PS50011">
    <property type="entry name" value="PROTEIN_KINASE_DOM"/>
    <property type="match status" value="1"/>
</dbReference>
<evidence type="ECO:0000256" key="14">
    <source>
        <dbReference type="ARBA" id="ARBA00022840"/>
    </source>
</evidence>
<feature type="binding site" evidence="22">
    <location>
        <position position="774"/>
    </location>
    <ligand>
        <name>ATP</name>
        <dbReference type="ChEBI" id="CHEBI:30616"/>
    </ligand>
</feature>
<dbReference type="EMBL" id="LRBV02000011">
    <property type="status" value="NOT_ANNOTATED_CDS"/>
    <property type="molecule type" value="Genomic_DNA"/>
</dbReference>
<organism evidence="25 26">
    <name type="scientific">Quercus lobata</name>
    <name type="common">Valley oak</name>
    <dbReference type="NCBI Taxonomy" id="97700"/>
    <lineage>
        <taxon>Eukaryota</taxon>
        <taxon>Viridiplantae</taxon>
        <taxon>Streptophyta</taxon>
        <taxon>Embryophyta</taxon>
        <taxon>Tracheophyta</taxon>
        <taxon>Spermatophyta</taxon>
        <taxon>Magnoliopsida</taxon>
        <taxon>eudicotyledons</taxon>
        <taxon>Gunneridae</taxon>
        <taxon>Pentapetalae</taxon>
        <taxon>rosids</taxon>
        <taxon>fabids</taxon>
        <taxon>Fagales</taxon>
        <taxon>Fagaceae</taxon>
        <taxon>Quercus</taxon>
    </lineage>
</organism>
<dbReference type="GO" id="GO:0005524">
    <property type="term" value="F:ATP binding"/>
    <property type="evidence" value="ECO:0007669"/>
    <property type="project" value="UniProtKB-UniRule"/>
</dbReference>
<keyword evidence="8 23" id="KW-0812">Transmembrane</keyword>
<evidence type="ECO:0000256" key="8">
    <source>
        <dbReference type="ARBA" id="ARBA00022692"/>
    </source>
</evidence>
<dbReference type="InterPro" id="IPR000719">
    <property type="entry name" value="Prot_kinase_dom"/>
</dbReference>
<keyword evidence="16 23" id="KW-0472">Membrane</keyword>
<keyword evidence="12" id="KW-0418">Kinase</keyword>
<evidence type="ECO:0000256" key="16">
    <source>
        <dbReference type="ARBA" id="ARBA00023136"/>
    </source>
</evidence>
<dbReference type="InterPro" id="IPR000985">
    <property type="entry name" value="Lectin_LegA_CS"/>
</dbReference>
<keyword evidence="26" id="KW-1185">Reference proteome</keyword>
<name>A0A7N2MZ86_QUELO</name>
<comment type="similarity">
    <text evidence="4">In the C-terminal section; belongs to the protein kinase superfamily. Ser/Thr protein kinase family.</text>
</comment>
<feature type="domain" description="Protein kinase" evidence="24">
    <location>
        <begin position="745"/>
        <end position="1026"/>
    </location>
</feature>
<comment type="subcellular location">
    <subcellularLocation>
        <location evidence="1">Cell membrane</location>
        <topology evidence="1">Single-pass type I membrane protein</topology>
    </subcellularLocation>
</comment>
<dbReference type="AlphaFoldDB" id="A0A7N2MZ86"/>
<evidence type="ECO:0000256" key="23">
    <source>
        <dbReference type="SAM" id="Phobius"/>
    </source>
</evidence>
<reference evidence="25 26" key="1">
    <citation type="journal article" date="2016" name="G3 (Bethesda)">
        <title>First Draft Assembly and Annotation of the Genome of a California Endemic Oak Quercus lobata Nee (Fagaceae).</title>
        <authorList>
            <person name="Sork V.L."/>
            <person name="Fitz-Gibbon S.T."/>
            <person name="Puiu D."/>
            <person name="Crepeau M."/>
            <person name="Gugger P.F."/>
            <person name="Sherman R."/>
            <person name="Stevens K."/>
            <person name="Langley C.H."/>
            <person name="Pellegrini M."/>
            <person name="Salzberg S.L."/>
        </authorList>
    </citation>
    <scope>NUCLEOTIDE SEQUENCE [LARGE SCALE GENOMIC DNA]</scope>
    <source>
        <strain evidence="25 26">cv. SW786</strain>
    </source>
</reference>
<evidence type="ECO:0000256" key="4">
    <source>
        <dbReference type="ARBA" id="ARBA00010217"/>
    </source>
</evidence>
<dbReference type="InParanoid" id="A0A7N2MZ86"/>
<evidence type="ECO:0000256" key="20">
    <source>
        <dbReference type="ARBA" id="ARBA00058818"/>
    </source>
</evidence>
<dbReference type="InterPro" id="IPR017441">
    <property type="entry name" value="Protein_kinase_ATP_BS"/>
</dbReference>
<dbReference type="SUPFAM" id="SSF56112">
    <property type="entry name" value="Protein kinase-like (PK-like)"/>
    <property type="match status" value="1"/>
</dbReference>
<evidence type="ECO:0000256" key="1">
    <source>
        <dbReference type="ARBA" id="ARBA00004251"/>
    </source>
</evidence>
<evidence type="ECO:0000313" key="26">
    <source>
        <dbReference type="Proteomes" id="UP000594261"/>
    </source>
</evidence>
<keyword evidence="14 22" id="KW-0067">ATP-binding</keyword>
<dbReference type="Pfam" id="PF00139">
    <property type="entry name" value="Lectin_legB"/>
    <property type="match status" value="2"/>
</dbReference>